<dbReference type="AlphaFoldDB" id="A0A1B0BGP3"/>
<sequence>MVGTYDSCLLSIAREHVASLTNSNSGSIYMYYLCVCVGGLFGDLFSTPAESSLLNAIAPLHSTRYQLVSQHVCLYNSL</sequence>
<keyword evidence="2" id="KW-1185">Reference proteome</keyword>
<name>A0A1B0BGP3_9MUSC</name>
<protein>
    <submittedName>
        <fullName evidence="1">Uncharacterized protein</fullName>
    </submittedName>
</protein>
<evidence type="ECO:0000313" key="2">
    <source>
        <dbReference type="Proteomes" id="UP000092460"/>
    </source>
</evidence>
<organism evidence="1 2">
    <name type="scientific">Glossina palpalis gambiensis</name>
    <dbReference type="NCBI Taxonomy" id="67801"/>
    <lineage>
        <taxon>Eukaryota</taxon>
        <taxon>Metazoa</taxon>
        <taxon>Ecdysozoa</taxon>
        <taxon>Arthropoda</taxon>
        <taxon>Hexapoda</taxon>
        <taxon>Insecta</taxon>
        <taxon>Pterygota</taxon>
        <taxon>Neoptera</taxon>
        <taxon>Endopterygota</taxon>
        <taxon>Diptera</taxon>
        <taxon>Brachycera</taxon>
        <taxon>Muscomorpha</taxon>
        <taxon>Hippoboscoidea</taxon>
        <taxon>Glossinidae</taxon>
        <taxon>Glossina</taxon>
    </lineage>
</organism>
<dbReference type="Proteomes" id="UP000092460">
    <property type="component" value="Unassembled WGS sequence"/>
</dbReference>
<evidence type="ECO:0000313" key="1">
    <source>
        <dbReference type="EnsemblMetazoa" id="GPPI029416-PA"/>
    </source>
</evidence>
<reference evidence="1" key="2">
    <citation type="submission" date="2020-05" db="UniProtKB">
        <authorList>
            <consortium name="EnsemblMetazoa"/>
        </authorList>
    </citation>
    <scope>IDENTIFICATION</scope>
    <source>
        <strain evidence="1">IAEA</strain>
    </source>
</reference>
<dbReference type="VEuPathDB" id="VectorBase:GPPI029416"/>
<dbReference type="EMBL" id="JXJN01013914">
    <property type="status" value="NOT_ANNOTATED_CDS"/>
    <property type="molecule type" value="Genomic_DNA"/>
</dbReference>
<proteinExistence type="predicted"/>
<accession>A0A1B0BGP3</accession>
<dbReference type="EnsemblMetazoa" id="GPPI029416-RA">
    <property type="protein sequence ID" value="GPPI029416-PA"/>
    <property type="gene ID" value="GPPI029416"/>
</dbReference>
<reference evidence="2" key="1">
    <citation type="submission" date="2015-01" db="EMBL/GenBank/DDBJ databases">
        <authorList>
            <person name="Aksoy S."/>
            <person name="Warren W."/>
            <person name="Wilson R.K."/>
        </authorList>
    </citation>
    <scope>NUCLEOTIDE SEQUENCE [LARGE SCALE GENOMIC DNA]</scope>
    <source>
        <strain evidence="2">IAEA</strain>
    </source>
</reference>